<gene>
    <name evidence="2" type="ORF">Nepgr_031587</name>
</gene>
<sequence length="173" mass="19395">MDGCNQSPKHDKHRSKPLEGPSFEVSDYADQACIQVFSADNEFAQKKSNSKSSEILSTPELISAVGQIWNCANDSLAHFKPARNVKHTDDVSQTGDVFWRLGGKEDSNKSDPASMSYAVNDSKFRACSTCLPQQSLQSTRVTQKRHYEPCANNFLNSFFWRNLHNISILDGDF</sequence>
<proteinExistence type="predicted"/>
<dbReference type="EMBL" id="BSYO01000037">
    <property type="protein sequence ID" value="GMH29744.1"/>
    <property type="molecule type" value="Genomic_DNA"/>
</dbReference>
<comment type="caution">
    <text evidence="2">The sequence shown here is derived from an EMBL/GenBank/DDBJ whole genome shotgun (WGS) entry which is preliminary data.</text>
</comment>
<evidence type="ECO:0000256" key="1">
    <source>
        <dbReference type="SAM" id="MobiDB-lite"/>
    </source>
</evidence>
<evidence type="ECO:0000313" key="3">
    <source>
        <dbReference type="Proteomes" id="UP001279734"/>
    </source>
</evidence>
<dbReference type="AlphaFoldDB" id="A0AAD3Y781"/>
<evidence type="ECO:0000313" key="2">
    <source>
        <dbReference type="EMBL" id="GMH29744.1"/>
    </source>
</evidence>
<dbReference type="Proteomes" id="UP001279734">
    <property type="component" value="Unassembled WGS sequence"/>
</dbReference>
<reference evidence="2" key="1">
    <citation type="submission" date="2023-05" db="EMBL/GenBank/DDBJ databases">
        <title>Nepenthes gracilis genome sequencing.</title>
        <authorList>
            <person name="Fukushima K."/>
        </authorList>
    </citation>
    <scope>NUCLEOTIDE SEQUENCE</scope>
    <source>
        <strain evidence="2">SING2019-196</strain>
    </source>
</reference>
<organism evidence="2 3">
    <name type="scientific">Nepenthes gracilis</name>
    <name type="common">Slender pitcher plant</name>
    <dbReference type="NCBI Taxonomy" id="150966"/>
    <lineage>
        <taxon>Eukaryota</taxon>
        <taxon>Viridiplantae</taxon>
        <taxon>Streptophyta</taxon>
        <taxon>Embryophyta</taxon>
        <taxon>Tracheophyta</taxon>
        <taxon>Spermatophyta</taxon>
        <taxon>Magnoliopsida</taxon>
        <taxon>eudicotyledons</taxon>
        <taxon>Gunneridae</taxon>
        <taxon>Pentapetalae</taxon>
        <taxon>Caryophyllales</taxon>
        <taxon>Nepenthaceae</taxon>
        <taxon>Nepenthes</taxon>
    </lineage>
</organism>
<keyword evidence="3" id="KW-1185">Reference proteome</keyword>
<feature type="region of interest" description="Disordered" evidence="1">
    <location>
        <begin position="1"/>
        <end position="23"/>
    </location>
</feature>
<protein>
    <submittedName>
        <fullName evidence="2">Uncharacterized protein</fullName>
    </submittedName>
</protein>
<name>A0AAD3Y781_NEPGR</name>
<accession>A0AAD3Y781</accession>